<reference evidence="2" key="1">
    <citation type="submission" date="2022-11" db="UniProtKB">
        <authorList>
            <consortium name="WormBaseParasite"/>
        </authorList>
    </citation>
    <scope>IDENTIFICATION</scope>
</reference>
<evidence type="ECO:0000313" key="1">
    <source>
        <dbReference type="Proteomes" id="UP000887565"/>
    </source>
</evidence>
<evidence type="ECO:0000313" key="2">
    <source>
        <dbReference type="WBParaSite" id="nRc.2.0.1.t13480-RA"/>
    </source>
</evidence>
<accession>A0A915IHC3</accession>
<dbReference type="WBParaSite" id="nRc.2.0.1.t13480-RA">
    <property type="protein sequence ID" value="nRc.2.0.1.t13480-RA"/>
    <property type="gene ID" value="nRc.2.0.1.g13480"/>
</dbReference>
<name>A0A915IHC3_ROMCU</name>
<keyword evidence="1" id="KW-1185">Reference proteome</keyword>
<proteinExistence type="predicted"/>
<organism evidence="1 2">
    <name type="scientific">Romanomermis culicivorax</name>
    <name type="common">Nematode worm</name>
    <dbReference type="NCBI Taxonomy" id="13658"/>
    <lineage>
        <taxon>Eukaryota</taxon>
        <taxon>Metazoa</taxon>
        <taxon>Ecdysozoa</taxon>
        <taxon>Nematoda</taxon>
        <taxon>Enoplea</taxon>
        <taxon>Dorylaimia</taxon>
        <taxon>Mermithida</taxon>
        <taxon>Mermithoidea</taxon>
        <taxon>Mermithidae</taxon>
        <taxon>Romanomermis</taxon>
    </lineage>
</organism>
<dbReference type="Proteomes" id="UP000887565">
    <property type="component" value="Unplaced"/>
</dbReference>
<dbReference type="AlphaFoldDB" id="A0A915IHC3"/>
<sequence>MELQMEKKMILLGQMQTQIIAQQQKITNLETDNDVIKGAFQLTRKEMLQILNQIQQGVANFTLRMVIKPKLVLQFFKTLDQQFRDNPHLPEIFRRTTDLEDKREKERDQMIITQFYSKSYPIIQAMMDKHKGQT</sequence>
<protein>
    <submittedName>
        <fullName evidence="2">Uncharacterized protein</fullName>
    </submittedName>
</protein>